<feature type="chain" id="PRO_5038642700" description="GH26 domain-containing protein" evidence="4">
    <location>
        <begin position="22"/>
        <end position="342"/>
    </location>
</feature>
<dbReference type="GO" id="GO:0004553">
    <property type="term" value="F:hydrolase activity, hydrolyzing O-glycosyl compounds"/>
    <property type="evidence" value="ECO:0007669"/>
    <property type="project" value="InterPro"/>
</dbReference>
<dbReference type="InterPro" id="IPR022790">
    <property type="entry name" value="GH26_dom"/>
</dbReference>
<feature type="active site" description="Nucleophile" evidence="3">
    <location>
        <position position="254"/>
    </location>
</feature>
<dbReference type="PROSITE" id="PS51764">
    <property type="entry name" value="GH26"/>
    <property type="match status" value="1"/>
</dbReference>
<dbReference type="Proteomes" id="UP000237061">
    <property type="component" value="Unassembled WGS sequence"/>
</dbReference>
<keyword evidence="1 3" id="KW-0378">Hydrolase</keyword>
<keyword evidence="4" id="KW-0732">Signal</keyword>
<evidence type="ECO:0000259" key="5">
    <source>
        <dbReference type="PROSITE" id="PS51764"/>
    </source>
</evidence>
<accession>A0A2S4A024</accession>
<evidence type="ECO:0000313" key="7">
    <source>
        <dbReference type="Proteomes" id="UP000237061"/>
    </source>
</evidence>
<dbReference type="InterPro" id="IPR017853">
    <property type="entry name" value="GH"/>
</dbReference>
<feature type="signal peptide" evidence="4">
    <location>
        <begin position="1"/>
        <end position="21"/>
    </location>
</feature>
<sequence length="342" mass="37790">MKKPQTAFVAVVVLVAGLALSLPSTGVTNECNVLFGVAAAPLNPEQTPAEALREFEADAGRKMEIVHYYELGQDKLFPSPAEFDMATRPGEPLIPFHNWRPDGLTWREVADGAADAYLYRLAQHLGEAYSQPYFLSLNAEFERFVDPAPGSGQTAADFRDFFSHVVRVIRSNPHHQAVIVLNYSGTAKWASMPWFEDLHPGGDVVDWIAQDTYMFDPAATPGMAQLVNQPSGSWPGFYAWAAMKYPDTPQMIAEWGVENSALTAPYVEDFYASAAKDLAKFPKLRALVYWNRSGLHDGGRDWAIDDTAINANSEVNAAFRKFANNGLFFSSPTCRDKLRGGL</sequence>
<feature type="domain" description="GH26" evidence="5">
    <location>
        <begin position="13"/>
        <end position="332"/>
    </location>
</feature>
<dbReference type="Gene3D" id="3.20.20.80">
    <property type="entry name" value="Glycosidases"/>
    <property type="match status" value="1"/>
</dbReference>
<name>A0A2S4A024_ARTGL</name>
<keyword evidence="7" id="KW-1185">Reference proteome</keyword>
<comment type="similarity">
    <text evidence="3">Belongs to the glycosyl hydrolase 26 family.</text>
</comment>
<evidence type="ECO:0000313" key="6">
    <source>
        <dbReference type="EMBL" id="POH74886.1"/>
    </source>
</evidence>
<evidence type="ECO:0000256" key="3">
    <source>
        <dbReference type="PROSITE-ProRule" id="PRU01100"/>
    </source>
</evidence>
<feature type="active site" description="Proton donor" evidence="3">
    <location>
        <position position="140"/>
    </location>
</feature>
<proteinExistence type="inferred from homology"/>
<keyword evidence="2 3" id="KW-0326">Glycosidase</keyword>
<dbReference type="SUPFAM" id="SSF51445">
    <property type="entry name" value="(Trans)glycosidases"/>
    <property type="match status" value="1"/>
</dbReference>
<evidence type="ECO:0000256" key="2">
    <source>
        <dbReference type="ARBA" id="ARBA00023295"/>
    </source>
</evidence>
<dbReference type="EMBL" id="PPXC01000002">
    <property type="protein sequence ID" value="POH74886.1"/>
    <property type="molecule type" value="Genomic_DNA"/>
</dbReference>
<protein>
    <recommendedName>
        <fullName evidence="5">GH26 domain-containing protein</fullName>
    </recommendedName>
</protein>
<comment type="caution">
    <text evidence="6">The sequence shown here is derived from an EMBL/GenBank/DDBJ whole genome shotgun (WGS) entry which is preliminary data.</text>
</comment>
<organism evidence="6 7">
    <name type="scientific">Arthrobacter glacialis</name>
    <dbReference type="NCBI Taxonomy" id="1664"/>
    <lineage>
        <taxon>Bacteria</taxon>
        <taxon>Bacillati</taxon>
        <taxon>Actinomycetota</taxon>
        <taxon>Actinomycetes</taxon>
        <taxon>Micrococcales</taxon>
        <taxon>Micrococcaceae</taxon>
        <taxon>Arthrobacter</taxon>
    </lineage>
</organism>
<dbReference type="RefSeq" id="WP_103464294.1">
    <property type="nucleotide sequence ID" value="NZ_PPXC01000002.1"/>
</dbReference>
<evidence type="ECO:0000256" key="4">
    <source>
        <dbReference type="SAM" id="SignalP"/>
    </source>
</evidence>
<dbReference type="AlphaFoldDB" id="A0A2S4A024"/>
<reference evidence="6 7" key="1">
    <citation type="submission" date="2018-01" db="EMBL/GenBank/DDBJ databases">
        <title>Arthrobacter sp. nov., from glaciers in China.</title>
        <authorList>
            <person name="Liu Q."/>
            <person name="Xin Y.-H."/>
        </authorList>
    </citation>
    <scope>NUCLEOTIDE SEQUENCE [LARGE SCALE GENOMIC DNA]</scope>
    <source>
        <strain evidence="6 7">HLT2-12-2</strain>
    </source>
</reference>
<gene>
    <name evidence="6" type="ORF">CVS27_03205</name>
</gene>
<evidence type="ECO:0000256" key="1">
    <source>
        <dbReference type="ARBA" id="ARBA00022801"/>
    </source>
</evidence>